<dbReference type="GO" id="GO:0005985">
    <property type="term" value="P:sucrose metabolic process"/>
    <property type="evidence" value="ECO:0007669"/>
    <property type="project" value="UniProtKB-UniPathway"/>
</dbReference>
<dbReference type="InterPro" id="IPR013148">
    <property type="entry name" value="Glyco_hydro_32_N"/>
</dbReference>
<feature type="domain" description="Glycosyl hydrolase family 32 N-terminal" evidence="10">
    <location>
        <begin position="63"/>
        <end position="364"/>
    </location>
</feature>
<dbReference type="KEGG" id="bmd:BMD_3852"/>
<evidence type="ECO:0000256" key="2">
    <source>
        <dbReference type="ARBA" id="ARBA00009902"/>
    </source>
</evidence>
<comment type="catalytic activity">
    <reaction evidence="8">
        <text>Hydrolysis of terminal non-reducing beta-D-fructofuranoside residues in beta-D-fructofuranosides.</text>
        <dbReference type="EC" id="3.2.1.26"/>
    </reaction>
</comment>
<dbReference type="Pfam" id="PF00251">
    <property type="entry name" value="Glyco_hydro_32N"/>
    <property type="match status" value="1"/>
</dbReference>
<dbReference type="SUPFAM" id="SSF75005">
    <property type="entry name" value="Arabinanase/levansucrase/invertase"/>
    <property type="match status" value="1"/>
</dbReference>
<evidence type="ECO:0000256" key="9">
    <source>
        <dbReference type="RuleBase" id="RU365015"/>
    </source>
</evidence>
<dbReference type="GO" id="GO:0005737">
    <property type="term" value="C:cytoplasm"/>
    <property type="evidence" value="ECO:0007669"/>
    <property type="project" value="UniProtKB-SubCell"/>
</dbReference>
<evidence type="ECO:0000256" key="1">
    <source>
        <dbReference type="ARBA" id="ARBA00004914"/>
    </source>
</evidence>
<dbReference type="HOGENOM" id="CLU_001528_7_1_9"/>
<comment type="function">
    <text evidence="9">Enables the bacterium to metabolize sucrose as a sole carbon source.</text>
</comment>
<dbReference type="Gene3D" id="2.115.10.20">
    <property type="entry name" value="Glycosyl hydrolase domain, family 43"/>
    <property type="match status" value="1"/>
</dbReference>
<protein>
    <recommendedName>
        <fullName evidence="4 8">Sucrose-6-phosphate hydrolase</fullName>
        <ecNumber evidence="3 8">3.2.1.26</ecNumber>
    </recommendedName>
    <alternativeName>
        <fullName evidence="7 9">Invertase</fullName>
    </alternativeName>
</protein>
<evidence type="ECO:0000256" key="8">
    <source>
        <dbReference type="RuleBase" id="RU362110"/>
    </source>
</evidence>
<dbReference type="InterPro" id="IPR001362">
    <property type="entry name" value="Glyco_hydro_32"/>
</dbReference>
<dbReference type="PANTHER" id="PTHR43101">
    <property type="entry name" value="BETA-FRUCTOSIDASE"/>
    <property type="match status" value="1"/>
</dbReference>
<comment type="similarity">
    <text evidence="2 8">Belongs to the glycosyl hydrolase 32 family.</text>
</comment>
<dbReference type="GO" id="GO:0004564">
    <property type="term" value="F:beta-fructofuranosidase activity"/>
    <property type="evidence" value="ECO:0007669"/>
    <property type="project" value="UniProtKB-EC"/>
</dbReference>
<keyword evidence="9" id="KW-0963">Cytoplasm</keyword>
<dbReference type="InterPro" id="IPR018053">
    <property type="entry name" value="Glyco_hydro_32_AS"/>
</dbReference>
<dbReference type="InterPro" id="IPR006232">
    <property type="entry name" value="Suc6P_hydrolase"/>
</dbReference>
<dbReference type="SMART" id="SM00640">
    <property type="entry name" value="Glyco_32"/>
    <property type="match status" value="1"/>
</dbReference>
<dbReference type="CAZy" id="GH32">
    <property type="family name" value="Glycoside Hydrolase Family 32"/>
</dbReference>
<keyword evidence="5 8" id="KW-0378">Hydrolase</keyword>
<evidence type="ECO:0000256" key="6">
    <source>
        <dbReference type="ARBA" id="ARBA00023295"/>
    </source>
</evidence>
<dbReference type="SUPFAM" id="SSF49899">
    <property type="entry name" value="Concanavalin A-like lectins/glucanases"/>
    <property type="match status" value="1"/>
</dbReference>
<name>D5DKG6_PRIM3</name>
<evidence type="ECO:0000259" key="10">
    <source>
        <dbReference type="Pfam" id="PF00251"/>
    </source>
</evidence>
<dbReference type="UniPathway" id="UPA00238"/>
<dbReference type="InterPro" id="IPR013320">
    <property type="entry name" value="ConA-like_dom_sf"/>
</dbReference>
<dbReference type="EC" id="3.2.1.26" evidence="3 8"/>
<gene>
    <name evidence="12" type="ordered locus">BMD_3852</name>
</gene>
<evidence type="ECO:0000259" key="11">
    <source>
        <dbReference type="Pfam" id="PF08244"/>
    </source>
</evidence>
<dbReference type="AlphaFoldDB" id="D5DKG6"/>
<keyword evidence="6 8" id="KW-0326">Glycosidase</keyword>
<dbReference type="PANTHER" id="PTHR43101:SF1">
    <property type="entry name" value="BETA-FRUCTOSIDASE"/>
    <property type="match status" value="1"/>
</dbReference>
<accession>D5DKG6</accession>
<dbReference type="Gene3D" id="2.60.120.560">
    <property type="entry name" value="Exo-inulinase, domain 1"/>
    <property type="match status" value="1"/>
</dbReference>
<feature type="domain" description="Glycosyl hydrolase family 32 C-terminal" evidence="11">
    <location>
        <begin position="367"/>
        <end position="506"/>
    </location>
</feature>
<dbReference type="InterPro" id="IPR013189">
    <property type="entry name" value="Glyco_hydro_32_C"/>
</dbReference>
<comment type="subcellular location">
    <subcellularLocation>
        <location evidence="9">Cytoplasm</location>
    </subcellularLocation>
</comment>
<evidence type="ECO:0000256" key="7">
    <source>
        <dbReference type="ARBA" id="ARBA00033367"/>
    </source>
</evidence>
<proteinExistence type="inferred from homology"/>
<evidence type="ECO:0000256" key="5">
    <source>
        <dbReference type="ARBA" id="ARBA00022801"/>
    </source>
</evidence>
<dbReference type="Pfam" id="PF08244">
    <property type="entry name" value="Glyco_hydro_32C"/>
    <property type="match status" value="1"/>
</dbReference>
<dbReference type="PROSITE" id="PS00609">
    <property type="entry name" value="GLYCOSYL_HYDROL_F32"/>
    <property type="match status" value="1"/>
</dbReference>
<dbReference type="CDD" id="cd18623">
    <property type="entry name" value="GH32_ScrB-like"/>
    <property type="match status" value="1"/>
</dbReference>
<dbReference type="InterPro" id="IPR023296">
    <property type="entry name" value="Glyco_hydro_beta-prop_sf"/>
</dbReference>
<evidence type="ECO:0000256" key="4">
    <source>
        <dbReference type="ARBA" id="ARBA00019623"/>
    </source>
</evidence>
<keyword evidence="9" id="KW-0119">Carbohydrate metabolism</keyword>
<reference evidence="12 13" key="1">
    <citation type="journal article" date="2011" name="J. Bacteriol.">
        <title>Genome sequences of the biotechnologically important Bacillus megaterium strains QM B1551 and DSM319.</title>
        <authorList>
            <person name="Eppinger M."/>
            <person name="Bunk B."/>
            <person name="Johns M.A."/>
            <person name="Edirisinghe J.N."/>
            <person name="Kutumbaka K.K."/>
            <person name="Koenig S.S."/>
            <person name="Huot Creasy H."/>
            <person name="Rosovitz M.J."/>
            <person name="Riley D.R."/>
            <person name="Daugherty S."/>
            <person name="Martin M."/>
            <person name="Elbourne L.D."/>
            <person name="Paulsen I."/>
            <person name="Biedendieck R."/>
            <person name="Braun C."/>
            <person name="Grayburn S."/>
            <person name="Dhingra S."/>
            <person name="Lukyanchuk V."/>
            <person name="Ball B."/>
            <person name="Ul-Qamar R."/>
            <person name="Seibel J."/>
            <person name="Bremer E."/>
            <person name="Jahn D."/>
            <person name="Ravel J."/>
            <person name="Vary P.S."/>
        </authorList>
    </citation>
    <scope>NUCLEOTIDE SEQUENCE [LARGE SCALE GENOMIC DNA]</scope>
    <source>
        <strain evidence="13">DSM 319 / IMG 1521</strain>
    </source>
</reference>
<organism evidence="12 13">
    <name type="scientific">Priestia megaterium (strain DSM 319 / IMG 1521)</name>
    <name type="common">Bacillus megaterium</name>
    <dbReference type="NCBI Taxonomy" id="592022"/>
    <lineage>
        <taxon>Bacteria</taxon>
        <taxon>Bacillati</taxon>
        <taxon>Bacillota</taxon>
        <taxon>Bacilli</taxon>
        <taxon>Bacillales</taxon>
        <taxon>Bacillaceae</taxon>
        <taxon>Priestia</taxon>
    </lineage>
</organism>
<evidence type="ECO:0000313" key="13">
    <source>
        <dbReference type="Proteomes" id="UP000002365"/>
    </source>
</evidence>
<dbReference type="Proteomes" id="UP000002365">
    <property type="component" value="Chromosome"/>
</dbReference>
<dbReference type="EMBL" id="CP001982">
    <property type="protein sequence ID" value="ADF40685.1"/>
    <property type="molecule type" value="Genomic_DNA"/>
</dbReference>
<sequence length="521" mass="59805">MVAFSLKILYHRGQGEYVLFFLDAGGIEEMAESKYRTILEAKSGELETLKDKAIKDSWQPIYHIHPQYGLMNDPNGLIQLNGEYHVFYQWYPYGAMHGMKHWAHVKSTDLVTWERLPVALTPTEEYESHGAYSGGAIEKDGQGLLFYTGNVKYEDGSRSANQCIAMLNRDGSVEKYTHNPAVQGVPIGYTGHVRDPKVWKENDTYYMLLGAQRENETGALIVYESSDALQWSFKGEVKTSLPDFGYMWECPDYFKLDGKDVFVFSPQGIKADGHDFHNIYNVIYAVGTFDVESLTFEMEYYREIDKGFDFYAPQTFQDESGRRLLFAWIGNPDVGYPSDEYGWAHALTLPRELSLEGNELVQKPVEELHKLRDQAVHFRGTLKNEEVIIDEATNNAYEINMTFREIGAKQFGLELFNSKEEELRLVFDTEKQEVRLDRSSFHHQYATEYGVVRSEKWTASNEVDVRVFVDKSIVEIYINGGTIVFTSRVFPKKDSKSAVNVFAEGSMDYRIDYYGMSRGIS</sequence>
<evidence type="ECO:0000313" key="12">
    <source>
        <dbReference type="EMBL" id="ADF40685.1"/>
    </source>
</evidence>
<evidence type="ECO:0000256" key="3">
    <source>
        <dbReference type="ARBA" id="ARBA00012758"/>
    </source>
</evidence>
<dbReference type="InterPro" id="IPR051214">
    <property type="entry name" value="GH32_Enzymes"/>
</dbReference>
<dbReference type="NCBIfam" id="TIGR01322">
    <property type="entry name" value="scrB_fam"/>
    <property type="match status" value="1"/>
</dbReference>
<comment type="pathway">
    <text evidence="1 9">Glycan biosynthesis; sucrose metabolism.</text>
</comment>